<feature type="non-terminal residue" evidence="1">
    <location>
        <position position="134"/>
    </location>
</feature>
<protein>
    <submittedName>
        <fullName evidence="1">Uncharacterized protein</fullName>
    </submittedName>
</protein>
<proteinExistence type="predicted"/>
<name>A0A813HA50_POLGL</name>
<gene>
    <name evidence="1" type="ORF">PGLA1383_LOCUS50215</name>
</gene>
<keyword evidence="2" id="KW-1185">Reference proteome</keyword>
<accession>A0A813HA50</accession>
<sequence>MRRMLSRRLDLRSAFERAWSNSQAGDHSSSGPVSSIAAAARQIEWTWKRPLVFTTSEGLDVEPLKTGEQEWAHLVRESARLAAWRAAACHRHDMSGIEHGIDKDATLALLSGSRLSPLQKGKLRAILAGAIWTQ</sequence>
<dbReference type="EMBL" id="CAJNNV010031064">
    <property type="protein sequence ID" value="CAE8634566.1"/>
    <property type="molecule type" value="Genomic_DNA"/>
</dbReference>
<dbReference type="Proteomes" id="UP000654075">
    <property type="component" value="Unassembled WGS sequence"/>
</dbReference>
<evidence type="ECO:0000313" key="1">
    <source>
        <dbReference type="EMBL" id="CAE8634566.1"/>
    </source>
</evidence>
<reference evidence="1" key="1">
    <citation type="submission" date="2021-02" db="EMBL/GenBank/DDBJ databases">
        <authorList>
            <person name="Dougan E. K."/>
            <person name="Rhodes N."/>
            <person name="Thang M."/>
            <person name="Chan C."/>
        </authorList>
    </citation>
    <scope>NUCLEOTIDE SEQUENCE</scope>
</reference>
<evidence type="ECO:0000313" key="2">
    <source>
        <dbReference type="Proteomes" id="UP000654075"/>
    </source>
</evidence>
<dbReference type="AlphaFoldDB" id="A0A813HA50"/>
<organism evidence="1 2">
    <name type="scientific">Polarella glacialis</name>
    <name type="common">Dinoflagellate</name>
    <dbReference type="NCBI Taxonomy" id="89957"/>
    <lineage>
        <taxon>Eukaryota</taxon>
        <taxon>Sar</taxon>
        <taxon>Alveolata</taxon>
        <taxon>Dinophyceae</taxon>
        <taxon>Suessiales</taxon>
        <taxon>Suessiaceae</taxon>
        <taxon>Polarella</taxon>
    </lineage>
</organism>
<comment type="caution">
    <text evidence="1">The sequence shown here is derived from an EMBL/GenBank/DDBJ whole genome shotgun (WGS) entry which is preliminary data.</text>
</comment>